<feature type="domain" description="Peptidase M16 C-terminal" evidence="3">
    <location>
        <begin position="166"/>
        <end position="339"/>
    </location>
</feature>
<reference evidence="4 5" key="1">
    <citation type="journal article" date="2013" name="Genome Announc.">
        <title>Draft Genome Sequence of Arcticibacter svalbardensis Strain MN12-7T, a Member of the Family Sphingobacteriaceae Isolated from an Arctic Soil Sample.</title>
        <authorList>
            <person name="Shivaji S."/>
            <person name="Ara S."/>
            <person name="Prasad S."/>
            <person name="Manasa B.P."/>
            <person name="Begum Z."/>
            <person name="Singh A."/>
            <person name="Kumar Pinnaka A."/>
        </authorList>
    </citation>
    <scope>NUCLEOTIDE SEQUENCE [LARGE SCALE GENOMIC DNA]</scope>
    <source>
        <strain evidence="4 5">MN12-7</strain>
    </source>
</reference>
<dbReference type="PANTHER" id="PTHR11851:SF49">
    <property type="entry name" value="MITOCHONDRIAL-PROCESSING PEPTIDASE SUBUNIT ALPHA"/>
    <property type="match status" value="1"/>
</dbReference>
<dbReference type="PANTHER" id="PTHR11851">
    <property type="entry name" value="METALLOPROTEASE"/>
    <property type="match status" value="1"/>
</dbReference>
<dbReference type="STRING" id="1150600.ADIARSV_2064"/>
<evidence type="ECO:0000313" key="5">
    <source>
        <dbReference type="Proteomes" id="UP000014174"/>
    </source>
</evidence>
<evidence type="ECO:0000313" key="4">
    <source>
        <dbReference type="EMBL" id="EOR94690.1"/>
    </source>
</evidence>
<dbReference type="InterPro" id="IPR007863">
    <property type="entry name" value="Peptidase_M16_C"/>
</dbReference>
<gene>
    <name evidence="4" type="ORF">ADIARSV_2064</name>
</gene>
<keyword evidence="5" id="KW-1185">Reference proteome</keyword>
<dbReference type="InterPro" id="IPR011249">
    <property type="entry name" value="Metalloenz_LuxS/M16"/>
</dbReference>
<dbReference type="Pfam" id="PF00675">
    <property type="entry name" value="Peptidase_M16"/>
    <property type="match status" value="1"/>
</dbReference>
<evidence type="ECO:0000259" key="3">
    <source>
        <dbReference type="Pfam" id="PF05193"/>
    </source>
</evidence>
<evidence type="ECO:0000259" key="2">
    <source>
        <dbReference type="Pfam" id="PF00675"/>
    </source>
</evidence>
<feature type="domain" description="Peptidase M16 N-terminal" evidence="2">
    <location>
        <begin position="21"/>
        <end position="158"/>
    </location>
</feature>
<sequence>MDYEVFTLPNGIRLLFKPTVSSVSHACIIINTGSRDEPEEKDGLAHFIEHLLFKKTEKRSTNQILNYLEAVGGDLNAYTTKEYTCIHASFLIPYLKKALDLFEDLVFHSLFPVKEMEKEKGVIMDEIASYQDQPEEAIQDDFEDLLFSGHSLGRNILGSAESVTAFQQQDIFSFLTANYNTEEIVVGVNGNYTSREVQKLFISLFENIPANRNKPCRVTPNYTPLTKTVEKSIAQTHCVLGNQAYSIHDSKKTGLLVLNNILGGNGMSSILNLIIREKYGIAYTIESNFTPMCDSGIFSIYFGTDAEKSDKALKLVYKQLALLRDNKMTDLNLSRAKKKINGQIALGEDNRMGLIIGMCKSLIDHGRVESIEEVFARINAITSNELLEIANEIFNPATMSTLTFVPDEAE</sequence>
<dbReference type="PATRIC" id="fig|1150600.3.peg.2038"/>
<dbReference type="RefSeq" id="WP_016195298.1">
    <property type="nucleotide sequence ID" value="NZ_AQPN01000078.1"/>
</dbReference>
<dbReference type="Proteomes" id="UP000014174">
    <property type="component" value="Unassembled WGS sequence"/>
</dbReference>
<dbReference type="Gene3D" id="3.30.830.10">
    <property type="entry name" value="Metalloenzyme, LuxS/M16 peptidase-like"/>
    <property type="match status" value="2"/>
</dbReference>
<dbReference type="SUPFAM" id="SSF63411">
    <property type="entry name" value="LuxS/MPP-like metallohydrolase"/>
    <property type="match status" value="2"/>
</dbReference>
<name>R9GT37_9SPHI</name>
<proteinExistence type="inferred from homology"/>
<dbReference type="InterPro" id="IPR011765">
    <property type="entry name" value="Pept_M16_N"/>
</dbReference>
<dbReference type="eggNOG" id="COG0612">
    <property type="taxonomic scope" value="Bacteria"/>
</dbReference>
<dbReference type="EMBL" id="AQPN01000078">
    <property type="protein sequence ID" value="EOR94690.1"/>
    <property type="molecule type" value="Genomic_DNA"/>
</dbReference>
<accession>R9GT37</accession>
<dbReference type="GO" id="GO:0046872">
    <property type="term" value="F:metal ion binding"/>
    <property type="evidence" value="ECO:0007669"/>
    <property type="project" value="InterPro"/>
</dbReference>
<protein>
    <submittedName>
        <fullName evidence="4">Peptidase, M16 family</fullName>
    </submittedName>
</protein>
<comment type="similarity">
    <text evidence="1">Belongs to the peptidase M16 family.</text>
</comment>
<organism evidence="4 5">
    <name type="scientific">Arcticibacter svalbardensis MN12-7</name>
    <dbReference type="NCBI Taxonomy" id="1150600"/>
    <lineage>
        <taxon>Bacteria</taxon>
        <taxon>Pseudomonadati</taxon>
        <taxon>Bacteroidota</taxon>
        <taxon>Sphingobacteriia</taxon>
        <taxon>Sphingobacteriales</taxon>
        <taxon>Sphingobacteriaceae</taxon>
        <taxon>Arcticibacter</taxon>
    </lineage>
</organism>
<dbReference type="InterPro" id="IPR050361">
    <property type="entry name" value="MPP/UQCRC_Complex"/>
</dbReference>
<dbReference type="OrthoDB" id="9811314at2"/>
<evidence type="ECO:0000256" key="1">
    <source>
        <dbReference type="ARBA" id="ARBA00007261"/>
    </source>
</evidence>
<comment type="caution">
    <text evidence="4">The sequence shown here is derived from an EMBL/GenBank/DDBJ whole genome shotgun (WGS) entry which is preliminary data.</text>
</comment>
<dbReference type="AlphaFoldDB" id="R9GT37"/>
<dbReference type="Pfam" id="PF05193">
    <property type="entry name" value="Peptidase_M16_C"/>
    <property type="match status" value="1"/>
</dbReference>